<accession>A0ABQ0C5I2</accession>
<dbReference type="EMBL" id="BAAFGK010000002">
    <property type="protein sequence ID" value="GAB0056146.1"/>
    <property type="molecule type" value="Genomic_DNA"/>
</dbReference>
<gene>
    <name evidence="2" type="ORF">SIID45300_00451</name>
</gene>
<dbReference type="Gene3D" id="1.10.8.500">
    <property type="entry name" value="HAMP domain in histidine kinase"/>
    <property type="match status" value="1"/>
</dbReference>
<dbReference type="SUPFAM" id="SSF158472">
    <property type="entry name" value="HAMP domain-like"/>
    <property type="match status" value="1"/>
</dbReference>
<organism evidence="2 3">
    <name type="scientific">Candidatus Magnetaquiglobus chichijimensis</name>
    <dbReference type="NCBI Taxonomy" id="3141448"/>
    <lineage>
        <taxon>Bacteria</taxon>
        <taxon>Pseudomonadati</taxon>
        <taxon>Pseudomonadota</taxon>
        <taxon>Magnetococcia</taxon>
        <taxon>Magnetococcales</taxon>
        <taxon>Candidatus Magnetaquicoccaceae</taxon>
        <taxon>Candidatus Magnetaquiglobus</taxon>
    </lineage>
</organism>
<dbReference type="CDD" id="cd06225">
    <property type="entry name" value="HAMP"/>
    <property type="match status" value="1"/>
</dbReference>
<proteinExistence type="predicted"/>
<evidence type="ECO:0000313" key="3">
    <source>
        <dbReference type="Proteomes" id="UP001628193"/>
    </source>
</evidence>
<name>A0ABQ0C5I2_9PROT</name>
<sequence length="74" mass="7791">MEIDQKDEIGILASALNEMVDKLKSVLTEVRGTADIGAGTGRIKALPTPAVLIGPSDIHAHRGSGSSDDAFERF</sequence>
<dbReference type="PROSITE" id="PS50885">
    <property type="entry name" value="HAMP"/>
    <property type="match status" value="1"/>
</dbReference>
<keyword evidence="3" id="KW-1185">Reference proteome</keyword>
<dbReference type="Proteomes" id="UP001628193">
    <property type="component" value="Unassembled WGS sequence"/>
</dbReference>
<reference evidence="2 3" key="1">
    <citation type="submission" date="2024-09" db="EMBL/GenBank/DDBJ databases">
        <title>Draft genome sequence of Candidatus Magnetaquicoccaceae bacterium FCR-1.</title>
        <authorList>
            <person name="Shimoshige H."/>
            <person name="Shimamura S."/>
            <person name="Taoka A."/>
            <person name="Kobayashi H."/>
            <person name="Maekawa T."/>
        </authorList>
    </citation>
    <scope>NUCLEOTIDE SEQUENCE [LARGE SCALE GENOMIC DNA]</scope>
    <source>
        <strain evidence="2 3">FCR-1</strain>
    </source>
</reference>
<dbReference type="InterPro" id="IPR003660">
    <property type="entry name" value="HAMP_dom"/>
</dbReference>
<protein>
    <recommendedName>
        <fullName evidence="1">HAMP domain-containing protein</fullName>
    </recommendedName>
</protein>
<feature type="domain" description="HAMP" evidence="1">
    <location>
        <begin position="1"/>
        <end position="28"/>
    </location>
</feature>
<comment type="caution">
    <text evidence="2">The sequence shown here is derived from an EMBL/GenBank/DDBJ whole genome shotgun (WGS) entry which is preliminary data.</text>
</comment>
<evidence type="ECO:0000259" key="1">
    <source>
        <dbReference type="PROSITE" id="PS50885"/>
    </source>
</evidence>
<evidence type="ECO:0000313" key="2">
    <source>
        <dbReference type="EMBL" id="GAB0056146.1"/>
    </source>
</evidence>
<dbReference type="RefSeq" id="WP_420903862.1">
    <property type="nucleotide sequence ID" value="NZ_BAAFGK010000002.1"/>
</dbReference>